<reference evidence="1 2" key="1">
    <citation type="submission" date="2010-12" db="EMBL/GenBank/DDBJ databases">
        <authorList>
            <person name="Muzny D."/>
            <person name="Qin X."/>
            <person name="Deng J."/>
            <person name="Jiang H."/>
            <person name="Liu Y."/>
            <person name="Qu J."/>
            <person name="Song X.-Z."/>
            <person name="Zhang L."/>
            <person name="Thornton R."/>
            <person name="Coyle M."/>
            <person name="Francisco L."/>
            <person name="Jackson L."/>
            <person name="Javaid M."/>
            <person name="Korchina V."/>
            <person name="Kovar C."/>
            <person name="Mata R."/>
            <person name="Mathew T."/>
            <person name="Ngo R."/>
            <person name="Nguyen L."/>
            <person name="Nguyen N."/>
            <person name="Okwuonu G."/>
            <person name="Ongeri F."/>
            <person name="Pham C."/>
            <person name="Simmons D."/>
            <person name="Wilczek-Boney K."/>
            <person name="Hale W."/>
            <person name="Jakkamsetti A."/>
            <person name="Pham P."/>
            <person name="Ruth R."/>
            <person name="San Lucas F."/>
            <person name="Warren J."/>
            <person name="Zhang J."/>
            <person name="Zhao Z."/>
            <person name="Zhou C."/>
            <person name="Zhu D."/>
            <person name="Lee S."/>
            <person name="Bess C."/>
            <person name="Blankenburg K."/>
            <person name="Forbes L."/>
            <person name="Fu Q."/>
            <person name="Gubbala S."/>
            <person name="Hirani K."/>
            <person name="Jayaseelan J.C."/>
            <person name="Lara F."/>
            <person name="Munidasa M."/>
            <person name="Palculict T."/>
            <person name="Patil S."/>
            <person name="Pu L.-L."/>
            <person name="Saada N."/>
            <person name="Tang L."/>
            <person name="Weissenberger G."/>
            <person name="Zhu Y."/>
            <person name="Hemphill L."/>
            <person name="Shang Y."/>
            <person name="Youmans B."/>
            <person name="Ayvaz T."/>
            <person name="Ross M."/>
            <person name="Santibanez J."/>
            <person name="Aqrawi P."/>
            <person name="Gross S."/>
            <person name="Joshi V."/>
            <person name="Fowler G."/>
            <person name="Nazareth L."/>
            <person name="Reid J."/>
            <person name="Worley K."/>
            <person name="Petrosino J."/>
            <person name="Highlander S."/>
            <person name="Gibbs R."/>
        </authorList>
    </citation>
    <scope>NUCLEOTIDE SEQUENCE [LARGE SCALE GENOMIC DNA]</scope>
    <source>
        <strain evidence="1 2">DSM 3986</strain>
    </source>
</reference>
<comment type="caution">
    <text evidence="1">The sequence shown here is derived from an EMBL/GenBank/DDBJ whole genome shotgun (WGS) entry which is preliminary data.</text>
</comment>
<accession>E6LQP7</accession>
<evidence type="ECO:0000313" key="2">
    <source>
        <dbReference type="Proteomes" id="UP000003434"/>
    </source>
</evidence>
<dbReference type="AlphaFoldDB" id="E6LQP7"/>
<dbReference type="EMBL" id="AEPW01000088">
    <property type="protein sequence ID" value="EFU75809.1"/>
    <property type="molecule type" value="Genomic_DNA"/>
</dbReference>
<dbReference type="GO" id="GO:0006355">
    <property type="term" value="P:regulation of DNA-templated transcription"/>
    <property type="evidence" value="ECO:0007669"/>
    <property type="project" value="InterPro"/>
</dbReference>
<organism evidence="1 2">
    <name type="scientific">Lachnoanaerobaculum saburreum DSM 3986</name>
    <dbReference type="NCBI Taxonomy" id="887325"/>
    <lineage>
        <taxon>Bacteria</taxon>
        <taxon>Bacillati</taxon>
        <taxon>Bacillota</taxon>
        <taxon>Clostridia</taxon>
        <taxon>Lachnospirales</taxon>
        <taxon>Lachnospiraceae</taxon>
        <taxon>Lachnoanaerobaculum</taxon>
    </lineage>
</organism>
<dbReference type="Pfam" id="PF19807">
    <property type="entry name" value="DUF6290"/>
    <property type="match status" value="1"/>
</dbReference>
<dbReference type="RefSeq" id="WP_008752046.1">
    <property type="nucleotide sequence ID" value="NZ_GL622296.1"/>
</dbReference>
<name>E6LQP7_9FIRM</name>
<protein>
    <submittedName>
        <fullName evidence="1">Ribbon-helix-helix protein, CopG family</fullName>
    </submittedName>
</protein>
<dbReference type="InterPro" id="IPR013321">
    <property type="entry name" value="Arc_rbn_hlx_hlx"/>
</dbReference>
<dbReference type="eggNOG" id="ENOG5032YBA">
    <property type="taxonomic scope" value="Bacteria"/>
</dbReference>
<dbReference type="HOGENOM" id="CLU_155311_8_1_9"/>
<dbReference type="Proteomes" id="UP000003434">
    <property type="component" value="Unassembled WGS sequence"/>
</dbReference>
<proteinExistence type="predicted"/>
<evidence type="ECO:0000313" key="1">
    <source>
        <dbReference type="EMBL" id="EFU75809.1"/>
    </source>
</evidence>
<dbReference type="Gene3D" id="1.10.1220.10">
    <property type="entry name" value="Met repressor-like"/>
    <property type="match status" value="1"/>
</dbReference>
<gene>
    <name evidence="1" type="ORF">HMPREF0381_2282</name>
</gene>
<sequence length="74" mass="8880">MSTISVRVPDKELSIFEEYAKANNKSLSELIREIMIEHIEDEYDKKIFDEYEDDKRQGKLKIYSHEEVWKELGV</sequence>
<dbReference type="NCBIfam" id="NF046040">
    <property type="entry name" value="RelB_antitoxin"/>
    <property type="match status" value="1"/>
</dbReference>
<dbReference type="InterPro" id="IPR046257">
    <property type="entry name" value="DUF6290"/>
</dbReference>